<dbReference type="InterPro" id="IPR050523">
    <property type="entry name" value="AKR_Detox_Biosynth"/>
</dbReference>
<feature type="domain" description="NADP-dependent oxidoreductase" evidence="2">
    <location>
        <begin position="13"/>
        <end position="326"/>
    </location>
</feature>
<dbReference type="PANTHER" id="PTHR43364:SF4">
    <property type="entry name" value="NAD(P)-LINKED OXIDOREDUCTASE SUPERFAMILY PROTEIN"/>
    <property type="match status" value="1"/>
</dbReference>
<keyword evidence="4" id="KW-1185">Reference proteome</keyword>
<name>A0ABQ0LDB7_MYCCL</name>
<proteinExistence type="predicted"/>
<keyword evidence="1" id="KW-0560">Oxidoreductase</keyword>
<organism evidence="3 4">
    <name type="scientific">Mycena chlorophos</name>
    <name type="common">Agaric fungus</name>
    <name type="synonym">Agaricus chlorophos</name>
    <dbReference type="NCBI Taxonomy" id="658473"/>
    <lineage>
        <taxon>Eukaryota</taxon>
        <taxon>Fungi</taxon>
        <taxon>Dikarya</taxon>
        <taxon>Basidiomycota</taxon>
        <taxon>Agaricomycotina</taxon>
        <taxon>Agaricomycetes</taxon>
        <taxon>Agaricomycetidae</taxon>
        <taxon>Agaricales</taxon>
        <taxon>Marasmiineae</taxon>
        <taxon>Mycenaceae</taxon>
        <taxon>Mycena</taxon>
    </lineage>
</organism>
<dbReference type="PRINTS" id="PR00069">
    <property type="entry name" value="ALDKETRDTASE"/>
</dbReference>
<dbReference type="InterPro" id="IPR020471">
    <property type="entry name" value="AKR"/>
</dbReference>
<dbReference type="InterPro" id="IPR023210">
    <property type="entry name" value="NADP_OxRdtase_dom"/>
</dbReference>
<evidence type="ECO:0000313" key="4">
    <source>
        <dbReference type="Proteomes" id="UP000815677"/>
    </source>
</evidence>
<gene>
    <name evidence="3" type="ORF">MCHLO_06466</name>
</gene>
<dbReference type="CDD" id="cd19075">
    <property type="entry name" value="AKR_AKR7A1-5"/>
    <property type="match status" value="1"/>
</dbReference>
<accession>A0ABQ0LDB7</accession>
<dbReference type="PANTHER" id="PTHR43364">
    <property type="entry name" value="NADH-SPECIFIC METHYLGLYOXAL REDUCTASE-RELATED"/>
    <property type="match status" value="1"/>
</dbReference>
<dbReference type="Gene3D" id="3.20.20.100">
    <property type="entry name" value="NADP-dependent oxidoreductase domain"/>
    <property type="match status" value="1"/>
</dbReference>
<evidence type="ECO:0000313" key="3">
    <source>
        <dbReference type="EMBL" id="GAT49112.1"/>
    </source>
</evidence>
<evidence type="ECO:0000256" key="1">
    <source>
        <dbReference type="ARBA" id="ARBA00023002"/>
    </source>
</evidence>
<dbReference type="Pfam" id="PF00248">
    <property type="entry name" value="Aldo_ket_red"/>
    <property type="match status" value="1"/>
</dbReference>
<sequence>MTAYPGQKSALNVVMGAMTFGEAGTDGARVTELKDMEAILDVFLSHGHREVDTARMYGSGSCERVLGQIDWKAKGIIMQTKLYPAHIPAYAHIVGPHTPEGLRKYFAMSLTALNTDSIDIFYLHAPDRQVPFEETLKTVNELYKEGKFKRFGISNFMSWEVAEVVAICKANGFIEPTVYQGLYNAIHRAVEPELFPCLRKFGIAFYAFNPLGGGFFTGRYTGVDSETPGGTRFDPKTLFGQAYRHRYWNDTYFTALQFIQAVGDKHGLTLAEIALRWVSHHSLMKREQGDAVIIGASSLAHIEQNLVDLEKGPLPEDAVKALDDAWASVKGVATNYFH</sequence>
<evidence type="ECO:0000259" key="2">
    <source>
        <dbReference type="Pfam" id="PF00248"/>
    </source>
</evidence>
<reference evidence="3" key="1">
    <citation type="submission" date="2014-09" db="EMBL/GenBank/DDBJ databases">
        <title>Genome sequence of the luminous mushroom Mycena chlorophos for searching fungal bioluminescence genes.</title>
        <authorList>
            <person name="Tanaka Y."/>
            <person name="Kasuga D."/>
            <person name="Oba Y."/>
            <person name="Hase S."/>
            <person name="Sato K."/>
            <person name="Oba Y."/>
            <person name="Sakakibara Y."/>
        </authorList>
    </citation>
    <scope>NUCLEOTIDE SEQUENCE</scope>
</reference>
<dbReference type="Proteomes" id="UP000815677">
    <property type="component" value="Unassembled WGS sequence"/>
</dbReference>
<dbReference type="InterPro" id="IPR036812">
    <property type="entry name" value="NAD(P)_OxRdtase_dom_sf"/>
</dbReference>
<dbReference type="SUPFAM" id="SSF51430">
    <property type="entry name" value="NAD(P)-linked oxidoreductase"/>
    <property type="match status" value="1"/>
</dbReference>
<dbReference type="EMBL" id="DF845271">
    <property type="protein sequence ID" value="GAT49112.1"/>
    <property type="molecule type" value="Genomic_DNA"/>
</dbReference>
<protein>
    <submittedName>
        <fullName evidence="3">Aldo-keto reductase</fullName>
    </submittedName>
</protein>